<comment type="caution">
    <text evidence="2">The sequence shown here is derived from an EMBL/GenBank/DDBJ whole genome shotgun (WGS) entry which is preliminary data.</text>
</comment>
<proteinExistence type="predicted"/>
<dbReference type="InterPro" id="IPR012507">
    <property type="entry name" value="YibE_F"/>
</dbReference>
<dbReference type="EMBL" id="PUFL01000003">
    <property type="protein sequence ID" value="TDG95081.1"/>
    <property type="molecule type" value="Genomic_DNA"/>
</dbReference>
<dbReference type="EMBL" id="BDGB01000150">
    <property type="protein sequence ID" value="GAW73212.1"/>
    <property type="molecule type" value="Genomic_DNA"/>
</dbReference>
<feature type="transmembrane region" description="Helical" evidence="1">
    <location>
        <begin position="89"/>
        <end position="110"/>
    </location>
</feature>
<reference evidence="2 4" key="1">
    <citation type="journal article" date="2017" name="Biosci Microbiota Food Health">
        <title>Genomic characterization reconfirms the taxonomic status of Lactobacillus parakefiri.</title>
        <authorList>
            <person name="Tanizawa Y."/>
            <person name="Kobayashi H."/>
            <person name="Kaminuma E."/>
            <person name="Sakamoto M."/>
            <person name="Ohkuma M."/>
            <person name="Nakamura Y."/>
            <person name="Arita M."/>
            <person name="Tohno M."/>
        </authorList>
    </citation>
    <scope>NUCLEOTIDE SEQUENCE [LARGE SCALE GENOMIC DNA]</scope>
    <source>
        <strain evidence="2 4">JCM 8573</strain>
    </source>
</reference>
<dbReference type="Pfam" id="PF07907">
    <property type="entry name" value="YibE_F"/>
    <property type="match status" value="1"/>
</dbReference>
<name>A0A224VLB9_9LACO</name>
<evidence type="ECO:0000313" key="2">
    <source>
        <dbReference type="EMBL" id="GAW73212.1"/>
    </source>
</evidence>
<dbReference type="Proteomes" id="UP000214739">
    <property type="component" value="Unassembled WGS sequence"/>
</dbReference>
<organism evidence="2 4">
    <name type="scientific">Lentilactobacillus parakefiri</name>
    <dbReference type="NCBI Taxonomy" id="152332"/>
    <lineage>
        <taxon>Bacteria</taxon>
        <taxon>Bacillati</taxon>
        <taxon>Bacillota</taxon>
        <taxon>Bacilli</taxon>
        <taxon>Lactobacillales</taxon>
        <taxon>Lactobacillaceae</taxon>
        <taxon>Lentilactobacillus</taxon>
    </lineage>
</organism>
<gene>
    <name evidence="3" type="ORF">C5L28_002601</name>
    <name evidence="2" type="ORF">LPKJCM_02354</name>
</gene>
<keyword evidence="1" id="KW-0472">Membrane</keyword>
<dbReference type="PANTHER" id="PTHR41771">
    <property type="entry name" value="MEMBRANE PROTEIN-RELATED"/>
    <property type="match status" value="1"/>
</dbReference>
<keyword evidence="5" id="KW-1185">Reference proteome</keyword>
<reference evidence="3 5" key="2">
    <citation type="journal article" date="2019" name="Appl. Microbiol. Biotechnol.">
        <title>Uncovering carbohydrate metabolism through a genotype-phenotype association study of 56 lactic acid bacteria genomes.</title>
        <authorList>
            <person name="Buron-Moles G."/>
            <person name="Chailyan A."/>
            <person name="Dolejs I."/>
            <person name="Forster J."/>
            <person name="Miks M.H."/>
        </authorList>
    </citation>
    <scope>NUCLEOTIDE SEQUENCE [LARGE SCALE GENOMIC DNA]</scope>
    <source>
        <strain evidence="3 5">DSM 10551</strain>
    </source>
</reference>
<dbReference type="PANTHER" id="PTHR41771:SF1">
    <property type="entry name" value="MEMBRANE PROTEIN"/>
    <property type="match status" value="1"/>
</dbReference>
<dbReference type="Proteomes" id="UP000294668">
    <property type="component" value="Unassembled WGS sequence"/>
</dbReference>
<protein>
    <submittedName>
        <fullName evidence="2">Membrane protein</fullName>
    </submittedName>
</protein>
<sequence>MTILSCLGAIIEASVSVSAGIWTLMDKKIDNRIHIGAYGRQVGSQMIGTAFNTLFFGFFGGSLALFIWFVKLNYSLGQFINNKIFAAEVLVTMLSAIGVILVIPVTIKVFKFVARKKSSGQ</sequence>
<evidence type="ECO:0000313" key="5">
    <source>
        <dbReference type="Proteomes" id="UP000294668"/>
    </source>
</evidence>
<feature type="transmembrane region" description="Helical" evidence="1">
    <location>
        <begin position="46"/>
        <end position="69"/>
    </location>
</feature>
<evidence type="ECO:0000256" key="1">
    <source>
        <dbReference type="SAM" id="Phobius"/>
    </source>
</evidence>
<evidence type="ECO:0000313" key="3">
    <source>
        <dbReference type="EMBL" id="TDG95081.1"/>
    </source>
</evidence>
<accession>A0A224VLB9</accession>
<evidence type="ECO:0000313" key="4">
    <source>
        <dbReference type="Proteomes" id="UP000214739"/>
    </source>
</evidence>
<reference evidence="3" key="3">
    <citation type="submission" date="2019-02" db="EMBL/GenBank/DDBJ databases">
        <authorList>
            <person name="Buron G."/>
            <person name="Chaylann A."/>
            <person name="Dolejs I."/>
            <person name="Forster J."/>
            <person name="Miks M.H."/>
        </authorList>
    </citation>
    <scope>NUCLEOTIDE SEQUENCE</scope>
    <source>
        <strain evidence="3">DSM 10551</strain>
    </source>
</reference>
<dbReference type="AlphaFoldDB" id="A0A224VLB9"/>
<keyword evidence="1" id="KW-1133">Transmembrane helix</keyword>
<keyword evidence="1" id="KW-0812">Transmembrane</keyword>